<protein>
    <submittedName>
        <fullName evidence="1">Glycerol-3-phosphate responsive antiterminator</fullName>
    </submittedName>
</protein>
<reference evidence="1" key="1">
    <citation type="submission" date="2022-07" db="EMBL/GenBank/DDBJ databases">
        <title>Enhanced cultured diversity of the mouse gut microbiota enables custom-made synthetic communities.</title>
        <authorList>
            <person name="Afrizal A."/>
        </authorList>
    </citation>
    <scope>NUCLEOTIDE SEQUENCE</scope>
    <source>
        <strain evidence="1">DSM 29482</strain>
    </source>
</reference>
<dbReference type="Proteomes" id="UP001142078">
    <property type="component" value="Unassembled WGS sequence"/>
</dbReference>
<dbReference type="AlphaFoldDB" id="A0A9X2MH47"/>
<dbReference type="Pfam" id="PF04309">
    <property type="entry name" value="G3P_antiterm"/>
    <property type="match status" value="1"/>
</dbReference>
<dbReference type="InterPro" id="IPR006699">
    <property type="entry name" value="GlpP"/>
</dbReference>
<dbReference type="GO" id="GO:0006071">
    <property type="term" value="P:glycerol metabolic process"/>
    <property type="evidence" value="ECO:0007669"/>
    <property type="project" value="InterPro"/>
</dbReference>
<dbReference type="OrthoDB" id="9799580at2"/>
<dbReference type="InterPro" id="IPR013785">
    <property type="entry name" value="Aldolase_TIM"/>
</dbReference>
<keyword evidence="2" id="KW-1185">Reference proteome</keyword>
<dbReference type="PANTHER" id="PTHR35787">
    <property type="entry name" value="GLYCEROL UPTAKE OPERON ANTITERMINATOR REGULATORY PROTEIN"/>
    <property type="match status" value="1"/>
</dbReference>
<name>A0A9X2MH47_9FIRM</name>
<sequence>MGNDFFKGIAINPIIAAVNHSNKLDRALCSPCENLFLLTGNITDIGKIIEKIKLKGKGVYIHVDLIEGLSKDIWGLKYIVNKTKPDGIITTKNNIAKFSRECNIFTIQRLFMLDSLSLDSGIRSIRESNPNAIEILPGIMPKIVKEISRRSNIPIITGGLISEKEDVIESLSSGAIAVSTSNEKVWYM</sequence>
<accession>A0A9X2MH47</accession>
<proteinExistence type="predicted"/>
<organism evidence="1 2">
    <name type="scientific">Anaerosalibacter massiliensis</name>
    <dbReference type="NCBI Taxonomy" id="1347392"/>
    <lineage>
        <taxon>Bacteria</taxon>
        <taxon>Bacillati</taxon>
        <taxon>Bacillota</taxon>
        <taxon>Tissierellia</taxon>
        <taxon>Tissierellales</taxon>
        <taxon>Sporanaerobacteraceae</taxon>
        <taxon>Anaerosalibacter</taxon>
    </lineage>
</organism>
<gene>
    <name evidence="1" type="ORF">NSA23_02905</name>
</gene>
<dbReference type="RefSeq" id="WP_042681193.1">
    <property type="nucleotide sequence ID" value="NZ_CABKTM010000043.1"/>
</dbReference>
<dbReference type="EMBL" id="JANJZL010000001">
    <property type="protein sequence ID" value="MCR2043062.1"/>
    <property type="molecule type" value="Genomic_DNA"/>
</dbReference>
<dbReference type="Gene3D" id="3.20.20.70">
    <property type="entry name" value="Aldolase class I"/>
    <property type="match status" value="1"/>
</dbReference>
<evidence type="ECO:0000313" key="2">
    <source>
        <dbReference type="Proteomes" id="UP001142078"/>
    </source>
</evidence>
<dbReference type="SUPFAM" id="SSF110391">
    <property type="entry name" value="GlpP-like"/>
    <property type="match status" value="1"/>
</dbReference>
<comment type="caution">
    <text evidence="1">The sequence shown here is derived from an EMBL/GenBank/DDBJ whole genome shotgun (WGS) entry which is preliminary data.</text>
</comment>
<dbReference type="PANTHER" id="PTHR35787:SF1">
    <property type="entry name" value="GLYCEROL UPTAKE OPERON ANTITERMINATOR REGULATORY PROTEIN"/>
    <property type="match status" value="1"/>
</dbReference>
<evidence type="ECO:0000313" key="1">
    <source>
        <dbReference type="EMBL" id="MCR2043062.1"/>
    </source>
</evidence>
<dbReference type="PIRSF" id="PIRSF016897">
    <property type="entry name" value="GlpP"/>
    <property type="match status" value="1"/>
</dbReference>
<dbReference type="GO" id="GO:0006355">
    <property type="term" value="P:regulation of DNA-templated transcription"/>
    <property type="evidence" value="ECO:0007669"/>
    <property type="project" value="InterPro"/>
</dbReference>